<dbReference type="Pfam" id="PF00990">
    <property type="entry name" value="GGDEF"/>
    <property type="match status" value="1"/>
</dbReference>
<dbReference type="AlphaFoldDB" id="A0A2S7X498"/>
<gene>
    <name evidence="6" type="ORF">BTO22_16205</name>
</gene>
<keyword evidence="4" id="KW-0472">Membrane</keyword>
<dbReference type="NCBIfam" id="TIGR00254">
    <property type="entry name" value="GGDEF"/>
    <property type="match status" value="1"/>
</dbReference>
<evidence type="ECO:0000259" key="5">
    <source>
        <dbReference type="PROSITE" id="PS50887"/>
    </source>
</evidence>
<dbReference type="CDD" id="cd01949">
    <property type="entry name" value="GGDEF"/>
    <property type="match status" value="1"/>
</dbReference>
<dbReference type="InterPro" id="IPR000160">
    <property type="entry name" value="GGDEF_dom"/>
</dbReference>
<dbReference type="PANTHER" id="PTHR45138">
    <property type="entry name" value="REGULATORY COMPONENTS OF SENSORY TRANSDUCTION SYSTEM"/>
    <property type="match status" value="1"/>
</dbReference>
<dbReference type="InterPro" id="IPR050469">
    <property type="entry name" value="Diguanylate_Cyclase"/>
</dbReference>
<evidence type="ECO:0000256" key="4">
    <source>
        <dbReference type="SAM" id="Phobius"/>
    </source>
</evidence>
<dbReference type="SUPFAM" id="SSF55073">
    <property type="entry name" value="Nucleotide cyclase"/>
    <property type="match status" value="1"/>
</dbReference>
<feature type="transmembrane region" description="Helical" evidence="4">
    <location>
        <begin position="7"/>
        <end position="27"/>
    </location>
</feature>
<comment type="caution">
    <text evidence="6">The sequence shown here is derived from an EMBL/GenBank/DDBJ whole genome shotgun (WGS) entry which is preliminary data.</text>
</comment>
<dbReference type="GO" id="GO:0052621">
    <property type="term" value="F:diguanylate cyclase activity"/>
    <property type="evidence" value="ECO:0007669"/>
    <property type="project" value="UniProtKB-EC"/>
</dbReference>
<dbReference type="EMBL" id="MSCO01000002">
    <property type="protein sequence ID" value="PQJ85020.1"/>
    <property type="molecule type" value="Genomic_DNA"/>
</dbReference>
<feature type="transmembrane region" description="Helical" evidence="4">
    <location>
        <begin position="280"/>
        <end position="303"/>
    </location>
</feature>
<evidence type="ECO:0000256" key="1">
    <source>
        <dbReference type="ARBA" id="ARBA00001946"/>
    </source>
</evidence>
<dbReference type="OrthoDB" id="73375at2"/>
<proteinExistence type="predicted"/>
<dbReference type="InterPro" id="IPR029787">
    <property type="entry name" value="Nucleotide_cyclase"/>
</dbReference>
<sequence length="493" mass="56109">MRKRSAFVYSSMIIGFLIFFLSASYIYNAYKSDRVRVIDRLHFNASFVDLWLTKSFYDSSLVLEDMVADLSFSGLHSADNNPKDYQRELYYLREKEEALPNATSAFIINQDCLLTHSKAFINIDLSQREYCRVLKGHPEKTTVVTLPFTDLAERNVVVQGHKITNESNDFLGMVGISTNLTFFNSTISQLDLPSSIGIAILSSNLKLLSSVPKGNERIGKRINVAKIKPEVLEALYQHGEVVFNSDIYNDGNIDTIYARKIKDLPFIIVVTKQQDYLRTMVSVSLLTIVGCFFVIIGLLLFNLHYVKRTKEQKEKYSELAYYDYLTGVNNRRSFDLKASQVLATYRRQRKPFSIIMCDIDNFKEYNDQYGHEVGDIMITAFAEACLNNLRDSDILGRFGGDEFVILVPEQNGTQALVVAKKLQEVVREISVLIDDTELTMTCSMGVSTITDPKMTIQELLGIADNRLYEAKESGRNCVRCDSKTNCTDNYLHL</sequence>
<evidence type="ECO:0000313" key="7">
    <source>
        <dbReference type="Proteomes" id="UP000239263"/>
    </source>
</evidence>
<organism evidence="6 7">
    <name type="scientific">Aliivibrio sifiae</name>
    <dbReference type="NCBI Taxonomy" id="566293"/>
    <lineage>
        <taxon>Bacteria</taxon>
        <taxon>Pseudomonadati</taxon>
        <taxon>Pseudomonadota</taxon>
        <taxon>Gammaproteobacteria</taxon>
        <taxon>Vibrionales</taxon>
        <taxon>Vibrionaceae</taxon>
        <taxon>Aliivibrio</taxon>
    </lineage>
</organism>
<dbReference type="Gene3D" id="3.30.70.270">
    <property type="match status" value="1"/>
</dbReference>
<dbReference type="InterPro" id="IPR043128">
    <property type="entry name" value="Rev_trsase/Diguanyl_cyclase"/>
</dbReference>
<name>A0A2S7X498_9GAMM</name>
<dbReference type="RefSeq" id="WP_105056388.1">
    <property type="nucleotide sequence ID" value="NZ_CAWNRT010000002.1"/>
</dbReference>
<protein>
    <recommendedName>
        <fullName evidence="2">diguanylate cyclase</fullName>
        <ecNumber evidence="2">2.7.7.65</ecNumber>
    </recommendedName>
</protein>
<dbReference type="PANTHER" id="PTHR45138:SF9">
    <property type="entry name" value="DIGUANYLATE CYCLASE DGCM-RELATED"/>
    <property type="match status" value="1"/>
</dbReference>
<evidence type="ECO:0000313" key="6">
    <source>
        <dbReference type="EMBL" id="PQJ85020.1"/>
    </source>
</evidence>
<keyword evidence="4" id="KW-0812">Transmembrane</keyword>
<evidence type="ECO:0000256" key="3">
    <source>
        <dbReference type="ARBA" id="ARBA00034247"/>
    </source>
</evidence>
<feature type="domain" description="GGDEF" evidence="5">
    <location>
        <begin position="350"/>
        <end position="483"/>
    </location>
</feature>
<dbReference type="FunFam" id="3.30.70.270:FF:000001">
    <property type="entry name" value="Diguanylate cyclase domain protein"/>
    <property type="match status" value="1"/>
</dbReference>
<keyword evidence="4" id="KW-1133">Transmembrane helix</keyword>
<dbReference type="SMART" id="SM00267">
    <property type="entry name" value="GGDEF"/>
    <property type="match status" value="1"/>
</dbReference>
<comment type="cofactor">
    <cofactor evidence="1">
        <name>Mg(2+)</name>
        <dbReference type="ChEBI" id="CHEBI:18420"/>
    </cofactor>
</comment>
<evidence type="ECO:0000256" key="2">
    <source>
        <dbReference type="ARBA" id="ARBA00012528"/>
    </source>
</evidence>
<reference evidence="6 7" key="1">
    <citation type="submission" date="2016-12" db="EMBL/GenBank/DDBJ databases">
        <title>Diversity of luminous bacteria.</title>
        <authorList>
            <person name="Yoshizawa S."/>
            <person name="Kogure K."/>
        </authorList>
    </citation>
    <scope>NUCLEOTIDE SEQUENCE [LARGE SCALE GENOMIC DNA]</scope>
    <source>
        <strain evidence="6 7">ATCC 33715</strain>
    </source>
</reference>
<dbReference type="EC" id="2.7.7.65" evidence="2"/>
<accession>A0A2S7X498</accession>
<dbReference type="Proteomes" id="UP000239263">
    <property type="component" value="Unassembled WGS sequence"/>
</dbReference>
<dbReference type="Gene3D" id="3.30.450.20">
    <property type="entry name" value="PAS domain"/>
    <property type="match status" value="1"/>
</dbReference>
<dbReference type="PROSITE" id="PS50887">
    <property type="entry name" value="GGDEF"/>
    <property type="match status" value="1"/>
</dbReference>
<comment type="catalytic activity">
    <reaction evidence="3">
        <text>2 GTP = 3',3'-c-di-GMP + 2 diphosphate</text>
        <dbReference type="Rhea" id="RHEA:24898"/>
        <dbReference type="ChEBI" id="CHEBI:33019"/>
        <dbReference type="ChEBI" id="CHEBI:37565"/>
        <dbReference type="ChEBI" id="CHEBI:58805"/>
        <dbReference type="EC" id="2.7.7.65"/>
    </reaction>
</comment>